<dbReference type="RefSeq" id="WP_069522577.1">
    <property type="nucleotide sequence ID" value="NZ_FOFP01000038.1"/>
</dbReference>
<evidence type="ECO:0000256" key="5">
    <source>
        <dbReference type="ARBA" id="ARBA00023239"/>
    </source>
</evidence>
<keyword evidence="3" id="KW-0479">Metal-binding</keyword>
<comment type="catalytic activity">
    <reaction evidence="6">
        <text>hydrogencarbonate + H(+) = CO2 + H2O</text>
        <dbReference type="Rhea" id="RHEA:10748"/>
        <dbReference type="ChEBI" id="CHEBI:15377"/>
        <dbReference type="ChEBI" id="CHEBI:15378"/>
        <dbReference type="ChEBI" id="CHEBI:16526"/>
        <dbReference type="ChEBI" id="CHEBI:17544"/>
        <dbReference type="EC" id="4.2.1.1"/>
    </reaction>
</comment>
<dbReference type="EC" id="4.2.1.1" evidence="2"/>
<name>A0ABY1BRY3_9PSED</name>
<dbReference type="InterPro" id="IPR023561">
    <property type="entry name" value="Carbonic_anhydrase_a-class"/>
</dbReference>
<evidence type="ECO:0000313" key="10">
    <source>
        <dbReference type="Proteomes" id="UP000198512"/>
    </source>
</evidence>
<dbReference type="PANTHER" id="PTHR18952">
    <property type="entry name" value="CARBONIC ANHYDRASE"/>
    <property type="match status" value="1"/>
</dbReference>
<keyword evidence="7" id="KW-0732">Signal</keyword>
<evidence type="ECO:0000256" key="3">
    <source>
        <dbReference type="ARBA" id="ARBA00022723"/>
    </source>
</evidence>
<dbReference type="EMBL" id="FOFP01000038">
    <property type="protein sequence ID" value="SER48558.1"/>
    <property type="molecule type" value="Genomic_DNA"/>
</dbReference>
<reference evidence="9 10" key="1">
    <citation type="submission" date="2016-10" db="EMBL/GenBank/DDBJ databases">
        <authorList>
            <person name="Varghese N."/>
            <person name="Submissions S."/>
        </authorList>
    </citation>
    <scope>NUCLEOTIDE SEQUENCE [LARGE SCALE GENOMIC DNA]</scope>
    <source>
        <strain evidence="9 10">CIP 109853</strain>
    </source>
</reference>
<dbReference type="InterPro" id="IPR036398">
    <property type="entry name" value="CA_dom_sf"/>
</dbReference>
<evidence type="ECO:0000256" key="6">
    <source>
        <dbReference type="ARBA" id="ARBA00048348"/>
    </source>
</evidence>
<dbReference type="Pfam" id="PF00194">
    <property type="entry name" value="Carb_anhydrase"/>
    <property type="match status" value="1"/>
</dbReference>
<evidence type="ECO:0000313" key="9">
    <source>
        <dbReference type="EMBL" id="SER48558.1"/>
    </source>
</evidence>
<feature type="chain" id="PRO_5046642193" description="carbonic anhydrase" evidence="7">
    <location>
        <begin position="20"/>
        <end position="248"/>
    </location>
</feature>
<evidence type="ECO:0000256" key="2">
    <source>
        <dbReference type="ARBA" id="ARBA00012925"/>
    </source>
</evidence>
<dbReference type="SMART" id="SM01057">
    <property type="entry name" value="Carb_anhydrase"/>
    <property type="match status" value="1"/>
</dbReference>
<proteinExistence type="inferred from homology"/>
<evidence type="ECO:0000256" key="1">
    <source>
        <dbReference type="ARBA" id="ARBA00010718"/>
    </source>
</evidence>
<dbReference type="PROSITE" id="PS51144">
    <property type="entry name" value="ALPHA_CA_2"/>
    <property type="match status" value="1"/>
</dbReference>
<accession>A0ABY1BRY3</accession>
<dbReference type="Gene3D" id="3.10.200.10">
    <property type="entry name" value="Alpha carbonic anhydrase"/>
    <property type="match status" value="1"/>
</dbReference>
<feature type="signal peptide" evidence="7">
    <location>
        <begin position="1"/>
        <end position="19"/>
    </location>
</feature>
<dbReference type="Proteomes" id="UP000198512">
    <property type="component" value="Unassembled WGS sequence"/>
</dbReference>
<sequence>MKKTLIVALSALFATGAMAAEQQPPHWNYQGQEGPEHWAQLDPGYETCAIGHAQSPIDIRSAKHATLPKITFHYDTSPAEVVNNGHTVQVNLANAGGIEIEGKPYHLVQFHFHTPSEEHIAGQAFPMVAHFVHQAADGQLAVVAVLFKEGQTNQALAKVFDAMPDKPGEKTALAGTFAPQTILPAQQGYYAFAGSLTTPPCSEHVQWRVLKHPVELSHAQLAHFQHLYAMNARPIQPLYGREVLESAD</sequence>
<keyword evidence="4" id="KW-0862">Zinc</keyword>
<feature type="domain" description="Alpha-carbonic anhydrase" evidence="8">
    <location>
        <begin position="25"/>
        <end position="247"/>
    </location>
</feature>
<evidence type="ECO:0000256" key="7">
    <source>
        <dbReference type="SAM" id="SignalP"/>
    </source>
</evidence>
<comment type="similarity">
    <text evidence="1">Belongs to the alpha-carbonic anhydrase family.</text>
</comment>
<protein>
    <recommendedName>
        <fullName evidence="2">carbonic anhydrase</fullName>
        <ecNumber evidence="2">4.2.1.1</ecNumber>
    </recommendedName>
</protein>
<organism evidence="9 10">
    <name type="scientific">Pseudomonas cuatrocienegasensis</name>
    <dbReference type="NCBI Taxonomy" id="543360"/>
    <lineage>
        <taxon>Bacteria</taxon>
        <taxon>Pseudomonadati</taxon>
        <taxon>Pseudomonadota</taxon>
        <taxon>Gammaproteobacteria</taxon>
        <taxon>Pseudomonadales</taxon>
        <taxon>Pseudomonadaceae</taxon>
        <taxon>Pseudomonas</taxon>
    </lineage>
</organism>
<evidence type="ECO:0000259" key="8">
    <source>
        <dbReference type="PROSITE" id="PS51144"/>
    </source>
</evidence>
<dbReference type="PANTHER" id="PTHR18952:SF265">
    <property type="entry name" value="CARBONIC ANHYDRASE"/>
    <property type="match status" value="1"/>
</dbReference>
<comment type="caution">
    <text evidence="9">The sequence shown here is derived from an EMBL/GenBank/DDBJ whole genome shotgun (WGS) entry which is preliminary data.</text>
</comment>
<keyword evidence="5" id="KW-0456">Lyase</keyword>
<evidence type="ECO:0000256" key="4">
    <source>
        <dbReference type="ARBA" id="ARBA00022833"/>
    </source>
</evidence>
<dbReference type="CDD" id="cd03124">
    <property type="entry name" value="alpha_CA_prokaryotic_like"/>
    <property type="match status" value="1"/>
</dbReference>
<gene>
    <name evidence="9" type="ORF">SAMN05216600_1388</name>
</gene>
<dbReference type="InterPro" id="IPR001148">
    <property type="entry name" value="CA_dom"/>
</dbReference>
<dbReference type="InterPro" id="IPR041891">
    <property type="entry name" value="Alpha_CA_prokaryot-like"/>
</dbReference>
<dbReference type="SUPFAM" id="SSF51069">
    <property type="entry name" value="Carbonic anhydrase"/>
    <property type="match status" value="1"/>
</dbReference>
<keyword evidence="10" id="KW-1185">Reference proteome</keyword>